<dbReference type="EMBL" id="PHUJ01000003">
    <property type="protein sequence ID" value="PKB32104.1"/>
    <property type="molecule type" value="Genomic_DNA"/>
</dbReference>
<evidence type="ECO:0000256" key="2">
    <source>
        <dbReference type="ARBA" id="ARBA00022691"/>
    </source>
</evidence>
<comment type="caution">
    <text evidence="3">The sequence shown here is derived from an EMBL/GenBank/DDBJ whole genome shotgun (WGS) entry which is preliminary data.</text>
</comment>
<organism evidence="3 4">
    <name type="scientific">Pseudonocardia alni</name>
    <name type="common">Amycolata alni</name>
    <dbReference type="NCBI Taxonomy" id="33907"/>
    <lineage>
        <taxon>Bacteria</taxon>
        <taxon>Bacillati</taxon>
        <taxon>Actinomycetota</taxon>
        <taxon>Actinomycetes</taxon>
        <taxon>Pseudonocardiales</taxon>
        <taxon>Pseudonocardiaceae</taxon>
        <taxon>Pseudonocardia</taxon>
    </lineage>
</organism>
<accession>A0AA44URZ7</accession>
<gene>
    <name evidence="3" type="ORF">ATL51_3818</name>
</gene>
<evidence type="ECO:0000313" key="4">
    <source>
        <dbReference type="Proteomes" id="UP000232453"/>
    </source>
</evidence>
<dbReference type="Pfam" id="PF03059">
    <property type="entry name" value="NAS"/>
    <property type="match status" value="1"/>
</dbReference>
<keyword evidence="1" id="KW-0808">Transferase</keyword>
<evidence type="ECO:0000313" key="3">
    <source>
        <dbReference type="EMBL" id="PKB32104.1"/>
    </source>
</evidence>
<sequence length="305" mass="31633">MVVIGLRWIIVTTQSSRTTAPGFPAPRRPRGDGSVAAVATRLVDLRRRLERTDLRPAPDTDAAFGELVGLCCFPPAGCTEGVLAQVAPHSDALRTLAATGEGHMENHWAGRIAAAPDPRAELDRFPYLGNYHDLVRLELAALTAVGLPAPRRVVVLGSGPLPLTGLVLATGHGAQVLHVDRDRAAIAAGDAVTAALGADGRVRSLVADLDDPQLSPALADELGRADLVLVGALVGPDAATKATITARLTSATGPGTTLLVRSAAGLRTLLYPEIVPADLPALDVLLEVHPRTDVVNSVLVARAAT</sequence>
<keyword evidence="2" id="KW-0949">S-adenosyl-L-methionine</keyword>
<dbReference type="InterPro" id="IPR029063">
    <property type="entry name" value="SAM-dependent_MTases_sf"/>
</dbReference>
<dbReference type="AlphaFoldDB" id="A0AA44URZ7"/>
<dbReference type="Gene3D" id="3.40.50.150">
    <property type="entry name" value="Vaccinia Virus protein VP39"/>
    <property type="match status" value="1"/>
</dbReference>
<dbReference type="GO" id="GO:0030410">
    <property type="term" value="F:nicotianamine synthase activity"/>
    <property type="evidence" value="ECO:0007669"/>
    <property type="project" value="InterPro"/>
</dbReference>
<reference evidence="3 4" key="1">
    <citation type="submission" date="2017-11" db="EMBL/GenBank/DDBJ databases">
        <title>Sequencing the genomes of 1000 actinobacteria strains.</title>
        <authorList>
            <person name="Klenk H.-P."/>
        </authorList>
    </citation>
    <scope>NUCLEOTIDE SEQUENCE [LARGE SCALE GENOMIC DNA]</scope>
    <source>
        <strain evidence="3 4">DSM 44104</strain>
    </source>
</reference>
<dbReference type="PANTHER" id="PTHR32266">
    <property type="entry name" value="NICOTIANAMINE SYNTHASE 3"/>
    <property type="match status" value="1"/>
</dbReference>
<dbReference type="Proteomes" id="UP000232453">
    <property type="component" value="Unassembled WGS sequence"/>
</dbReference>
<name>A0AA44URZ7_PSEA5</name>
<dbReference type="InterPro" id="IPR004298">
    <property type="entry name" value="Nicotian_synth"/>
</dbReference>
<dbReference type="PANTHER" id="PTHR32266:SF12">
    <property type="entry name" value="NICOTIANAMINE SYNTHASE 3"/>
    <property type="match status" value="1"/>
</dbReference>
<dbReference type="PROSITE" id="PS51142">
    <property type="entry name" value="NAS"/>
    <property type="match status" value="1"/>
</dbReference>
<proteinExistence type="predicted"/>
<dbReference type="GO" id="GO:0030418">
    <property type="term" value="P:nicotianamine biosynthetic process"/>
    <property type="evidence" value="ECO:0007669"/>
    <property type="project" value="InterPro"/>
</dbReference>
<dbReference type="SUPFAM" id="SSF53335">
    <property type="entry name" value="S-adenosyl-L-methionine-dependent methyltransferases"/>
    <property type="match status" value="1"/>
</dbReference>
<protein>
    <submittedName>
        <fullName evidence="3">Nicotianamine synthase</fullName>
    </submittedName>
</protein>
<evidence type="ECO:0000256" key="1">
    <source>
        <dbReference type="ARBA" id="ARBA00022679"/>
    </source>
</evidence>